<accession>A0A0P9FD03</accession>
<dbReference type="InterPro" id="IPR006597">
    <property type="entry name" value="Sel1-like"/>
</dbReference>
<dbReference type="GO" id="GO:0010972">
    <property type="term" value="P:negative regulation of G2/M transition of mitotic cell cycle"/>
    <property type="evidence" value="ECO:0007669"/>
    <property type="project" value="TreeGrafter"/>
</dbReference>
<dbReference type="OMA" id="NDLAFCY"/>
<dbReference type="Proteomes" id="UP000053890">
    <property type="component" value="Unassembled WGS sequence"/>
</dbReference>
<dbReference type="PANTHER" id="PTHR43628">
    <property type="entry name" value="ACTIVATOR OF C KINASE PROTEIN 1-RELATED"/>
    <property type="match status" value="1"/>
</dbReference>
<dbReference type="STRING" id="578459.A0A0P9FD03"/>
<dbReference type="PANTHER" id="PTHR43628:SF1">
    <property type="entry name" value="CHITIN SYNTHASE REGULATORY FACTOR 2-RELATED"/>
    <property type="match status" value="1"/>
</dbReference>
<reference evidence="1 2" key="1">
    <citation type="journal article" date="2015" name="Front. Microbiol.">
        <title>Genome sequence of the plant growth promoting endophytic yeast Rhodotorula graminis WP1.</title>
        <authorList>
            <person name="Firrincieli A."/>
            <person name="Otillar R."/>
            <person name="Salamov A."/>
            <person name="Schmutz J."/>
            <person name="Khan Z."/>
            <person name="Redman R.S."/>
            <person name="Fleck N.D."/>
            <person name="Lindquist E."/>
            <person name="Grigoriev I.V."/>
            <person name="Doty S.L."/>
        </authorList>
    </citation>
    <scope>NUCLEOTIDE SEQUENCE [LARGE SCALE GENOMIC DNA]</scope>
    <source>
        <strain evidence="1 2">WP1</strain>
    </source>
</reference>
<proteinExistence type="predicted"/>
<keyword evidence="2" id="KW-1185">Reference proteome</keyword>
<dbReference type="SUPFAM" id="SSF81901">
    <property type="entry name" value="HCP-like"/>
    <property type="match status" value="1"/>
</dbReference>
<organism evidence="1 2">
    <name type="scientific">Rhodotorula graminis (strain WP1)</name>
    <dbReference type="NCBI Taxonomy" id="578459"/>
    <lineage>
        <taxon>Eukaryota</taxon>
        <taxon>Fungi</taxon>
        <taxon>Dikarya</taxon>
        <taxon>Basidiomycota</taxon>
        <taxon>Pucciniomycotina</taxon>
        <taxon>Microbotryomycetes</taxon>
        <taxon>Sporidiobolales</taxon>
        <taxon>Sporidiobolaceae</taxon>
        <taxon>Rhodotorula</taxon>
    </lineage>
</organism>
<evidence type="ECO:0000313" key="1">
    <source>
        <dbReference type="EMBL" id="KPV73602.1"/>
    </source>
</evidence>
<name>A0A0P9FD03_RHOGW</name>
<sequence>DGGCGAGMLMYGLSLRHGWGCQVNTPLGFRFLQMAAESVVADLDRVVFGGRTLRPRCVLTFSPSRRSPSRSLGLTPTFGLQSELVLALHEIGASYRFGWGVDKSKQMAVSYFRLAADLGDVDAQQDLAFALANGKGCKKDLKEAARFYRLAIAQGAPSFGLSWVYKDKYLGA</sequence>
<dbReference type="EMBL" id="KQ474082">
    <property type="protein sequence ID" value="KPV73602.1"/>
    <property type="molecule type" value="Genomic_DNA"/>
</dbReference>
<evidence type="ECO:0008006" key="3">
    <source>
        <dbReference type="Google" id="ProtNLM"/>
    </source>
</evidence>
<dbReference type="Gene3D" id="1.25.40.10">
    <property type="entry name" value="Tetratricopeptide repeat domain"/>
    <property type="match status" value="1"/>
</dbReference>
<dbReference type="InterPro" id="IPR011990">
    <property type="entry name" value="TPR-like_helical_dom_sf"/>
</dbReference>
<dbReference type="RefSeq" id="XP_018269651.1">
    <property type="nucleotide sequence ID" value="XM_018412336.1"/>
</dbReference>
<dbReference type="Pfam" id="PF08238">
    <property type="entry name" value="Sel1"/>
    <property type="match status" value="3"/>
</dbReference>
<dbReference type="InterPro" id="IPR052945">
    <property type="entry name" value="Mitotic_Regulator"/>
</dbReference>
<gene>
    <name evidence="1" type="ORF">RHOBADRAFT_16823</name>
</gene>
<dbReference type="SMART" id="SM00671">
    <property type="entry name" value="SEL1"/>
    <property type="match status" value="3"/>
</dbReference>
<evidence type="ECO:0000313" key="2">
    <source>
        <dbReference type="Proteomes" id="UP000053890"/>
    </source>
</evidence>
<dbReference type="GO" id="GO:0032153">
    <property type="term" value="C:cell division site"/>
    <property type="evidence" value="ECO:0007669"/>
    <property type="project" value="TreeGrafter"/>
</dbReference>
<protein>
    <recommendedName>
        <fullName evidence="3">HCP-like protein</fullName>
    </recommendedName>
</protein>
<feature type="non-terminal residue" evidence="1">
    <location>
        <position position="1"/>
    </location>
</feature>
<dbReference type="GeneID" id="28972785"/>
<dbReference type="AlphaFoldDB" id="A0A0P9FD03"/>
<dbReference type="OrthoDB" id="2148946at2759"/>